<evidence type="ECO:0000256" key="4">
    <source>
        <dbReference type="ARBA" id="ARBA00022741"/>
    </source>
</evidence>
<evidence type="ECO:0000313" key="11">
    <source>
        <dbReference type="EMBL" id="MBU3067394.1"/>
    </source>
</evidence>
<feature type="domain" description="ABC transporter" evidence="9">
    <location>
        <begin position="409"/>
        <end position="614"/>
    </location>
</feature>
<dbReference type="SMART" id="SM00382">
    <property type="entry name" value="AAA"/>
    <property type="match status" value="1"/>
</dbReference>
<dbReference type="PANTHER" id="PTHR11384:SF59">
    <property type="entry name" value="LYSOSOMAL COBALAMIN TRANSPORTER ABCD4"/>
    <property type="match status" value="1"/>
</dbReference>
<feature type="transmembrane region" description="Helical" evidence="8">
    <location>
        <begin position="15"/>
        <end position="42"/>
    </location>
</feature>
<dbReference type="CDD" id="cd03223">
    <property type="entry name" value="ABCD_peroxisomal_ALDP"/>
    <property type="match status" value="1"/>
</dbReference>
<dbReference type="InterPro" id="IPR017871">
    <property type="entry name" value="ABC_transporter-like_CS"/>
</dbReference>
<dbReference type="InterPro" id="IPR011527">
    <property type="entry name" value="ABC1_TM_dom"/>
</dbReference>
<gene>
    <name evidence="11" type="ORF">KO481_38465</name>
</gene>
<organism evidence="11 12">
    <name type="scientific">Nocardia albiluteola</name>
    <dbReference type="NCBI Taxonomy" id="2842303"/>
    <lineage>
        <taxon>Bacteria</taxon>
        <taxon>Bacillati</taxon>
        <taxon>Actinomycetota</taxon>
        <taxon>Actinomycetes</taxon>
        <taxon>Mycobacteriales</taxon>
        <taxon>Nocardiaceae</taxon>
        <taxon>Nocardia</taxon>
    </lineage>
</organism>
<dbReference type="SUPFAM" id="SSF90123">
    <property type="entry name" value="ABC transporter transmembrane region"/>
    <property type="match status" value="1"/>
</dbReference>
<reference evidence="11 12" key="1">
    <citation type="submission" date="2021-06" db="EMBL/GenBank/DDBJ databases">
        <title>Actinomycetes sequencing.</title>
        <authorList>
            <person name="Shan Q."/>
        </authorList>
    </citation>
    <scope>NUCLEOTIDE SEQUENCE [LARGE SCALE GENOMIC DNA]</scope>
    <source>
        <strain evidence="11 12">NEAU-G5</strain>
    </source>
</reference>
<comment type="caution">
    <text evidence="11">The sequence shown here is derived from an EMBL/GenBank/DDBJ whole genome shotgun (WGS) entry which is preliminary data.</text>
</comment>
<proteinExistence type="predicted"/>
<evidence type="ECO:0000256" key="7">
    <source>
        <dbReference type="ARBA" id="ARBA00023136"/>
    </source>
</evidence>
<dbReference type="InterPro" id="IPR003439">
    <property type="entry name" value="ABC_transporter-like_ATP-bd"/>
</dbReference>
<feature type="domain" description="ABC transmembrane type-1" evidence="10">
    <location>
        <begin position="62"/>
        <end position="376"/>
    </location>
</feature>
<evidence type="ECO:0000256" key="3">
    <source>
        <dbReference type="ARBA" id="ARBA00022692"/>
    </source>
</evidence>
<keyword evidence="7 8" id="KW-0472">Membrane</keyword>
<dbReference type="Proteomes" id="UP000733379">
    <property type="component" value="Unassembled WGS sequence"/>
</dbReference>
<accession>A0ABS6BDY8</accession>
<feature type="transmembrane region" description="Helical" evidence="8">
    <location>
        <begin position="197"/>
        <end position="216"/>
    </location>
</feature>
<feature type="transmembrane region" description="Helical" evidence="8">
    <location>
        <begin position="115"/>
        <end position="132"/>
    </location>
</feature>
<evidence type="ECO:0000313" key="12">
    <source>
        <dbReference type="Proteomes" id="UP000733379"/>
    </source>
</evidence>
<evidence type="ECO:0000256" key="2">
    <source>
        <dbReference type="ARBA" id="ARBA00022448"/>
    </source>
</evidence>
<keyword evidence="2" id="KW-0813">Transport</keyword>
<keyword evidence="3 8" id="KW-0812">Transmembrane</keyword>
<keyword evidence="4" id="KW-0547">Nucleotide-binding</keyword>
<dbReference type="Pfam" id="PF06472">
    <property type="entry name" value="ABC_membrane_2"/>
    <property type="match status" value="1"/>
</dbReference>
<evidence type="ECO:0000256" key="8">
    <source>
        <dbReference type="SAM" id="Phobius"/>
    </source>
</evidence>
<feature type="transmembrane region" description="Helical" evidence="8">
    <location>
        <begin position="228"/>
        <end position="251"/>
    </location>
</feature>
<name>A0ABS6BDY8_9NOCA</name>
<dbReference type="InterPro" id="IPR050835">
    <property type="entry name" value="ABC_transporter_sub-D"/>
</dbReference>
<keyword evidence="5 11" id="KW-0067">ATP-binding</keyword>
<evidence type="ECO:0000256" key="6">
    <source>
        <dbReference type="ARBA" id="ARBA00022989"/>
    </source>
</evidence>
<sequence>MTTSRDWGHELQASAVWLLIAFSITVVVFAVIGVLVRLLTAWGRQFWRLNRDYFAGPGAWRSLAYVAVLLFLTIWGVRMTVLFTYQSNDMYTALQYAAEGLSSGKSAVLRGAEHIFWYSVVVFAVLATIHVIRTMIEYYLGQAFEIQWRVWLTQRVTSDWLEGRSHYRSRFIDDTIDNPDQRVEEDITTVVQQAHSLIIGAVNAVVSVVVFTGILWDLSGPMAILGTNIPRAMVFIVIVFVLLASIVSFRIGRPLIRSYFRYQAATATFRYALVRVRDSAESIAFYRGENVEHRGLVKRFADVIASFWPVVYRETGFQGWNLVISQISVVFPLLLQAPRFFVGTITLGGIQQSAAAFGNVHDSLSFFRNNYDTFTQYRAALIRLDGMQQADIQSRELPKVQEADLEGALELEGIVVRRPDGESLIDGLNLRLVPGDALVVKGASGSGKTTLLRTLAEMWPYGSGTIRRPGDNKTLFLSQIPYLPLGDLRAAVSYPAAPGEIPDDTLRTVLEQVHLGHLTGRLDEEADWAKILSPGEQQRLAFARILLVRPELVFLDEATSAVDEGLEHSLYTLIRREVPETMLVSVAHRSTVDQFHTQRLELGGENGAWNLEAMPVRA</sequence>
<dbReference type="GO" id="GO:0005524">
    <property type="term" value="F:ATP binding"/>
    <property type="evidence" value="ECO:0007669"/>
    <property type="project" value="UniProtKB-KW"/>
</dbReference>
<evidence type="ECO:0000256" key="5">
    <source>
        <dbReference type="ARBA" id="ARBA00022840"/>
    </source>
</evidence>
<dbReference type="EMBL" id="JAHKNI010000021">
    <property type="protein sequence ID" value="MBU3067394.1"/>
    <property type="molecule type" value="Genomic_DNA"/>
</dbReference>
<evidence type="ECO:0000259" key="10">
    <source>
        <dbReference type="PROSITE" id="PS50929"/>
    </source>
</evidence>
<dbReference type="InterPro" id="IPR027417">
    <property type="entry name" value="P-loop_NTPase"/>
</dbReference>
<comment type="subcellular location">
    <subcellularLocation>
        <location evidence="1">Cell membrane</location>
        <topology evidence="1">Multi-pass membrane protein</topology>
    </subcellularLocation>
</comment>
<dbReference type="PROSITE" id="PS50929">
    <property type="entry name" value="ABC_TM1F"/>
    <property type="match status" value="1"/>
</dbReference>
<keyword evidence="6 8" id="KW-1133">Transmembrane helix</keyword>
<dbReference type="InterPro" id="IPR036640">
    <property type="entry name" value="ABC1_TM_sf"/>
</dbReference>
<dbReference type="PROSITE" id="PS00211">
    <property type="entry name" value="ABC_TRANSPORTER_1"/>
    <property type="match status" value="1"/>
</dbReference>
<dbReference type="Gene3D" id="1.20.1560.10">
    <property type="entry name" value="ABC transporter type 1, transmembrane domain"/>
    <property type="match status" value="1"/>
</dbReference>
<dbReference type="PROSITE" id="PS50893">
    <property type="entry name" value="ABC_TRANSPORTER_2"/>
    <property type="match status" value="1"/>
</dbReference>
<dbReference type="Pfam" id="PF00005">
    <property type="entry name" value="ABC_tran"/>
    <property type="match status" value="1"/>
</dbReference>
<evidence type="ECO:0000259" key="9">
    <source>
        <dbReference type="PROSITE" id="PS50893"/>
    </source>
</evidence>
<dbReference type="InterPro" id="IPR003593">
    <property type="entry name" value="AAA+_ATPase"/>
</dbReference>
<dbReference type="Gene3D" id="3.40.50.300">
    <property type="entry name" value="P-loop containing nucleotide triphosphate hydrolases"/>
    <property type="match status" value="1"/>
</dbReference>
<feature type="transmembrane region" description="Helical" evidence="8">
    <location>
        <begin position="63"/>
        <end position="85"/>
    </location>
</feature>
<dbReference type="PANTHER" id="PTHR11384">
    <property type="entry name" value="ATP-BINDING CASSETTE, SUB-FAMILY D MEMBER"/>
    <property type="match status" value="1"/>
</dbReference>
<keyword evidence="12" id="KW-1185">Reference proteome</keyword>
<dbReference type="SUPFAM" id="SSF52540">
    <property type="entry name" value="P-loop containing nucleoside triphosphate hydrolases"/>
    <property type="match status" value="1"/>
</dbReference>
<evidence type="ECO:0000256" key="1">
    <source>
        <dbReference type="ARBA" id="ARBA00004651"/>
    </source>
</evidence>
<protein>
    <submittedName>
        <fullName evidence="11">ABC transporter ATP-binding protein/permease</fullName>
    </submittedName>
</protein>